<feature type="region of interest" description="Disordered" evidence="1">
    <location>
        <begin position="1"/>
        <end position="51"/>
    </location>
</feature>
<evidence type="ECO:0000313" key="3">
    <source>
        <dbReference type="Proteomes" id="UP000268093"/>
    </source>
</evidence>
<dbReference type="AlphaFoldDB" id="A0A433DM14"/>
<evidence type="ECO:0000256" key="1">
    <source>
        <dbReference type="SAM" id="MobiDB-lite"/>
    </source>
</evidence>
<organism evidence="2 3">
    <name type="scientific">Jimgerdemannia flammicorona</name>
    <dbReference type="NCBI Taxonomy" id="994334"/>
    <lineage>
        <taxon>Eukaryota</taxon>
        <taxon>Fungi</taxon>
        <taxon>Fungi incertae sedis</taxon>
        <taxon>Mucoromycota</taxon>
        <taxon>Mucoromycotina</taxon>
        <taxon>Endogonomycetes</taxon>
        <taxon>Endogonales</taxon>
        <taxon>Endogonaceae</taxon>
        <taxon>Jimgerdemannia</taxon>
    </lineage>
</organism>
<reference evidence="2 3" key="1">
    <citation type="journal article" date="2018" name="New Phytol.">
        <title>Phylogenomics of Endogonaceae and evolution of mycorrhizas within Mucoromycota.</title>
        <authorList>
            <person name="Chang Y."/>
            <person name="Desiro A."/>
            <person name="Na H."/>
            <person name="Sandor L."/>
            <person name="Lipzen A."/>
            <person name="Clum A."/>
            <person name="Barry K."/>
            <person name="Grigoriev I.V."/>
            <person name="Martin F.M."/>
            <person name="Stajich J.E."/>
            <person name="Smith M.E."/>
            <person name="Bonito G."/>
            <person name="Spatafora J.W."/>
        </authorList>
    </citation>
    <scope>NUCLEOTIDE SEQUENCE [LARGE SCALE GENOMIC DNA]</scope>
    <source>
        <strain evidence="2 3">GMNB39</strain>
    </source>
</reference>
<evidence type="ECO:0000313" key="2">
    <source>
        <dbReference type="EMBL" id="RUP51865.1"/>
    </source>
</evidence>
<feature type="compositionally biased region" description="Polar residues" evidence="1">
    <location>
        <begin position="1"/>
        <end position="11"/>
    </location>
</feature>
<comment type="caution">
    <text evidence="2">The sequence shown here is derived from an EMBL/GenBank/DDBJ whole genome shotgun (WGS) entry which is preliminary data.</text>
</comment>
<dbReference type="Proteomes" id="UP000268093">
    <property type="component" value="Unassembled WGS sequence"/>
</dbReference>
<protein>
    <submittedName>
        <fullName evidence="2">Uncharacterized protein</fullName>
    </submittedName>
</protein>
<sequence length="138" mass="15609">MNAMTTGPHQSSQEHRDRRTSSILTRRPSLADPRSSILTRRRSSLARRSSLVDPHSSILARRFSLVDPHSSILARRFSLVDPRSSILTHRSSLADPHMNVINVGPHQSSRERHDRRTSLIRAPIHQTSSILAQMHTNS</sequence>
<accession>A0A433DM14</accession>
<keyword evidence="3" id="KW-1185">Reference proteome</keyword>
<proteinExistence type="predicted"/>
<name>A0A433DM14_9FUNG</name>
<dbReference type="EMBL" id="RBNI01000379">
    <property type="protein sequence ID" value="RUP51865.1"/>
    <property type="molecule type" value="Genomic_DNA"/>
</dbReference>
<gene>
    <name evidence="2" type="ORF">BC936DRAFT_145030</name>
</gene>